<dbReference type="AlphaFoldDB" id="A0A5J9VD40"/>
<sequence length="101" mass="11136">MWLITHSNYVRRGVHHIHVSFSFLVPSEWVVTGIAIAPACMAMGVVVFMDHDTHTCNRALRLSKVCAKVEHAAASYLLAALLNLAIALRVSWALAKAHPIH</sequence>
<evidence type="ECO:0008006" key="4">
    <source>
        <dbReference type="Google" id="ProtNLM"/>
    </source>
</evidence>
<protein>
    <recommendedName>
        <fullName evidence="4">CASP-like protein</fullName>
    </recommendedName>
</protein>
<keyword evidence="3" id="KW-1185">Reference proteome</keyword>
<feature type="non-terminal residue" evidence="2">
    <location>
        <position position="101"/>
    </location>
</feature>
<proteinExistence type="predicted"/>
<feature type="transmembrane region" description="Helical" evidence="1">
    <location>
        <begin position="29"/>
        <end position="51"/>
    </location>
</feature>
<dbReference type="Gramene" id="TVU34049">
    <property type="protein sequence ID" value="TVU34049"/>
    <property type="gene ID" value="EJB05_15874"/>
</dbReference>
<accession>A0A5J9VD40</accession>
<keyword evidence="1" id="KW-0472">Membrane</keyword>
<dbReference type="EMBL" id="RWGY01000009">
    <property type="protein sequence ID" value="TVU34049.1"/>
    <property type="molecule type" value="Genomic_DNA"/>
</dbReference>
<name>A0A5J9VD40_9POAL</name>
<dbReference type="Proteomes" id="UP000324897">
    <property type="component" value="Unassembled WGS sequence"/>
</dbReference>
<keyword evidence="1" id="KW-0812">Transmembrane</keyword>
<reference evidence="2 3" key="1">
    <citation type="journal article" date="2019" name="Sci. Rep.">
        <title>A high-quality genome of Eragrostis curvula grass provides insights into Poaceae evolution and supports new strategies to enhance forage quality.</title>
        <authorList>
            <person name="Carballo J."/>
            <person name="Santos B.A.C.M."/>
            <person name="Zappacosta D."/>
            <person name="Garbus I."/>
            <person name="Selva J.P."/>
            <person name="Gallo C.A."/>
            <person name="Diaz A."/>
            <person name="Albertini E."/>
            <person name="Caccamo M."/>
            <person name="Echenique V."/>
        </authorList>
    </citation>
    <scope>NUCLEOTIDE SEQUENCE [LARGE SCALE GENOMIC DNA]</scope>
    <source>
        <strain evidence="3">cv. Victoria</strain>
        <tissue evidence="2">Leaf</tissue>
    </source>
</reference>
<keyword evidence="1" id="KW-1133">Transmembrane helix</keyword>
<evidence type="ECO:0000313" key="3">
    <source>
        <dbReference type="Proteomes" id="UP000324897"/>
    </source>
</evidence>
<comment type="caution">
    <text evidence="2">The sequence shown here is derived from an EMBL/GenBank/DDBJ whole genome shotgun (WGS) entry which is preliminary data.</text>
</comment>
<gene>
    <name evidence="2" type="ORF">EJB05_15874</name>
</gene>
<feature type="transmembrane region" description="Helical" evidence="1">
    <location>
        <begin position="72"/>
        <end position="95"/>
    </location>
</feature>
<organism evidence="2 3">
    <name type="scientific">Eragrostis curvula</name>
    <name type="common">weeping love grass</name>
    <dbReference type="NCBI Taxonomy" id="38414"/>
    <lineage>
        <taxon>Eukaryota</taxon>
        <taxon>Viridiplantae</taxon>
        <taxon>Streptophyta</taxon>
        <taxon>Embryophyta</taxon>
        <taxon>Tracheophyta</taxon>
        <taxon>Spermatophyta</taxon>
        <taxon>Magnoliopsida</taxon>
        <taxon>Liliopsida</taxon>
        <taxon>Poales</taxon>
        <taxon>Poaceae</taxon>
        <taxon>PACMAD clade</taxon>
        <taxon>Chloridoideae</taxon>
        <taxon>Eragrostideae</taxon>
        <taxon>Eragrostidinae</taxon>
        <taxon>Eragrostis</taxon>
    </lineage>
</organism>
<evidence type="ECO:0000313" key="2">
    <source>
        <dbReference type="EMBL" id="TVU34049.1"/>
    </source>
</evidence>
<evidence type="ECO:0000256" key="1">
    <source>
        <dbReference type="SAM" id="Phobius"/>
    </source>
</evidence>